<gene>
    <name evidence="2" type="ORF">EYF80_033919</name>
</gene>
<organism evidence="2 3">
    <name type="scientific">Liparis tanakae</name>
    <name type="common">Tanaka's snailfish</name>
    <dbReference type="NCBI Taxonomy" id="230148"/>
    <lineage>
        <taxon>Eukaryota</taxon>
        <taxon>Metazoa</taxon>
        <taxon>Chordata</taxon>
        <taxon>Craniata</taxon>
        <taxon>Vertebrata</taxon>
        <taxon>Euteleostomi</taxon>
        <taxon>Actinopterygii</taxon>
        <taxon>Neopterygii</taxon>
        <taxon>Teleostei</taxon>
        <taxon>Neoteleostei</taxon>
        <taxon>Acanthomorphata</taxon>
        <taxon>Eupercaria</taxon>
        <taxon>Perciformes</taxon>
        <taxon>Cottioidei</taxon>
        <taxon>Cottales</taxon>
        <taxon>Liparidae</taxon>
        <taxon>Liparis</taxon>
    </lineage>
</organism>
<proteinExistence type="predicted"/>
<dbReference type="EMBL" id="SRLO01000444">
    <property type="protein sequence ID" value="TNN55841.1"/>
    <property type="molecule type" value="Genomic_DNA"/>
</dbReference>
<name>A0A4Z2GRA6_9TELE</name>
<dbReference type="AlphaFoldDB" id="A0A4Z2GRA6"/>
<dbReference type="Proteomes" id="UP000314294">
    <property type="component" value="Unassembled WGS sequence"/>
</dbReference>
<sequence length="77" mass="9121">MRRHRRMDTSPVYVPAPTGTQKKKPMRKEQKTRQWSPQAGSTTERLEAFKLFYRRLKPERSALGAERVLVQTELCQF</sequence>
<comment type="caution">
    <text evidence="2">The sequence shown here is derived from an EMBL/GenBank/DDBJ whole genome shotgun (WGS) entry which is preliminary data.</text>
</comment>
<protein>
    <submittedName>
        <fullName evidence="2">Uncharacterized protein</fullName>
    </submittedName>
</protein>
<evidence type="ECO:0000313" key="2">
    <source>
        <dbReference type="EMBL" id="TNN55841.1"/>
    </source>
</evidence>
<evidence type="ECO:0000256" key="1">
    <source>
        <dbReference type="SAM" id="MobiDB-lite"/>
    </source>
</evidence>
<reference evidence="2 3" key="1">
    <citation type="submission" date="2019-03" db="EMBL/GenBank/DDBJ databases">
        <title>First draft genome of Liparis tanakae, snailfish: a comprehensive survey of snailfish specific genes.</title>
        <authorList>
            <person name="Kim W."/>
            <person name="Song I."/>
            <person name="Jeong J.-H."/>
            <person name="Kim D."/>
            <person name="Kim S."/>
            <person name="Ryu S."/>
            <person name="Song J.Y."/>
            <person name="Lee S.K."/>
        </authorList>
    </citation>
    <scope>NUCLEOTIDE SEQUENCE [LARGE SCALE GENOMIC DNA]</scope>
    <source>
        <tissue evidence="2">Muscle</tissue>
    </source>
</reference>
<evidence type="ECO:0000313" key="3">
    <source>
        <dbReference type="Proteomes" id="UP000314294"/>
    </source>
</evidence>
<feature type="region of interest" description="Disordered" evidence="1">
    <location>
        <begin position="1"/>
        <end position="41"/>
    </location>
</feature>
<keyword evidence="3" id="KW-1185">Reference proteome</keyword>
<accession>A0A4Z2GRA6</accession>